<feature type="domain" description="Poly-beta-hydroxybutyrate polymerase N-terminal" evidence="3">
    <location>
        <begin position="115"/>
        <end position="282"/>
    </location>
</feature>
<reference evidence="5 6" key="1">
    <citation type="submission" date="2018-01" db="EMBL/GenBank/DDBJ databases">
        <title>Genomic Encyclopedia of Archaeal and Bacterial Type Strains, Phase II (KMG-II): from individual species to whole genera.</title>
        <authorList>
            <person name="Goeker M."/>
        </authorList>
    </citation>
    <scope>NUCLEOTIDE SEQUENCE [LARGE SCALE GENOMIC DNA]</scope>
    <source>
        <strain evidence="5 6">DSM 17023</strain>
    </source>
</reference>
<dbReference type="Proteomes" id="UP000236959">
    <property type="component" value="Unassembled WGS sequence"/>
</dbReference>
<accession>A0A2S3UQR4</accession>
<dbReference type="InterPro" id="IPR022211">
    <property type="entry name" value="PHBC_N"/>
</dbReference>
<dbReference type="Pfam" id="PF12551">
    <property type="entry name" value="PHBC_N"/>
    <property type="match status" value="1"/>
</dbReference>
<evidence type="ECO:0000256" key="2">
    <source>
        <dbReference type="ARBA" id="ARBA00023315"/>
    </source>
</evidence>
<evidence type="ECO:0000256" key="1">
    <source>
        <dbReference type="ARBA" id="ARBA00022679"/>
    </source>
</evidence>
<keyword evidence="1" id="KW-0808">Transferase</keyword>
<dbReference type="EMBL" id="PPCN01000007">
    <property type="protein sequence ID" value="POF30048.1"/>
    <property type="molecule type" value="Genomic_DNA"/>
</dbReference>
<evidence type="ECO:0000313" key="6">
    <source>
        <dbReference type="Proteomes" id="UP000236959"/>
    </source>
</evidence>
<evidence type="ECO:0000259" key="3">
    <source>
        <dbReference type="Pfam" id="PF07167"/>
    </source>
</evidence>
<dbReference type="InterPro" id="IPR051321">
    <property type="entry name" value="PHA/PHB_synthase"/>
</dbReference>
<name>A0A2S3UQR4_9HYPH</name>
<dbReference type="InterPro" id="IPR029058">
    <property type="entry name" value="AB_hydrolase_fold"/>
</dbReference>
<protein>
    <submittedName>
        <fullName evidence="5">Polyhydroxyalkanoate synthase</fullName>
    </submittedName>
</protein>
<dbReference type="RefSeq" id="WP_235867152.1">
    <property type="nucleotide sequence ID" value="NZ_PPCN01000007.1"/>
</dbReference>
<gene>
    <name evidence="5" type="ORF">CLV41_10774</name>
</gene>
<dbReference type="PANTHER" id="PTHR36837">
    <property type="entry name" value="POLY(3-HYDROXYALKANOATE) POLYMERASE SUBUNIT PHAC"/>
    <property type="match status" value="1"/>
</dbReference>
<organism evidence="5 6">
    <name type="scientific">Roseibium marinum</name>
    <dbReference type="NCBI Taxonomy" id="281252"/>
    <lineage>
        <taxon>Bacteria</taxon>
        <taxon>Pseudomonadati</taxon>
        <taxon>Pseudomonadota</taxon>
        <taxon>Alphaproteobacteria</taxon>
        <taxon>Hyphomicrobiales</taxon>
        <taxon>Stappiaceae</taxon>
        <taxon>Roseibium</taxon>
    </lineage>
</organism>
<dbReference type="Pfam" id="PF07167">
    <property type="entry name" value="PhaC_N"/>
    <property type="match status" value="1"/>
</dbReference>
<evidence type="ECO:0000259" key="4">
    <source>
        <dbReference type="Pfam" id="PF12551"/>
    </source>
</evidence>
<keyword evidence="2" id="KW-0012">Acyltransferase</keyword>
<keyword evidence="6" id="KW-1185">Reference proteome</keyword>
<evidence type="ECO:0000313" key="5">
    <source>
        <dbReference type="EMBL" id="POF30048.1"/>
    </source>
</evidence>
<dbReference type="GO" id="GO:0016746">
    <property type="term" value="F:acyltransferase activity"/>
    <property type="evidence" value="ECO:0007669"/>
    <property type="project" value="UniProtKB-KW"/>
</dbReference>
<dbReference type="SUPFAM" id="SSF53474">
    <property type="entry name" value="alpha/beta-Hydrolases"/>
    <property type="match status" value="1"/>
</dbReference>
<comment type="caution">
    <text evidence="5">The sequence shown here is derived from an EMBL/GenBank/DDBJ whole genome shotgun (WGS) entry which is preliminary data.</text>
</comment>
<feature type="domain" description="Poly-beta-hydroxybutyrate polymerase N-terminal" evidence="4">
    <location>
        <begin position="40"/>
        <end position="77"/>
    </location>
</feature>
<dbReference type="AlphaFoldDB" id="A0A2S3UQR4"/>
<dbReference type="PANTHER" id="PTHR36837:SF5">
    <property type="entry name" value="POLY-3-HYDROXYBUTYRATE SYNTHASE"/>
    <property type="match status" value="1"/>
</dbReference>
<dbReference type="Gene3D" id="3.40.50.1820">
    <property type="entry name" value="alpha/beta hydrolase"/>
    <property type="match status" value="1"/>
</dbReference>
<sequence length="604" mass="68205">MKQAVFPALPSTNVHSLIGRHLSAALAETGDPDDRMFLIADRFHHAALAAMTLGISPISLLQAWQDWMLHLSISPGKQQQILRQLGRKQVRLSKFILDCALMGEKAECCIEPPPQDHRFKSPAWEKFPFNIYAQSFLLTEQWWHEAATGVSGVTAQHERLVEFYARQMMDMFSPGNFALTNPDVMQTMLRENGANFLRGWGYMLSDAMKATQIQKEDSAFNPGANVAVTPGEVVYRNDLIELIQYAPATETVQAEPILIVPAWIMKYYILDLSPDNSLIRYLVDQGFTVFCISWINPDERYRDVSLEDYIDRGVMTALEAVEAITGSEKVHAAGYCLGGTLLAMAAAAMARDGEDRLQSQTMLAAQVDFDEPGELGLFMDESQLSFIEDVMWLKGYLDQWQMAGAFQMLRSQDLIWSRMILEYMLGQRPGTSDLMAWNADATRMPYRMHADYLRQLYLNNDLSQGRYKVGGHDVHLEDIRVPVFAVGTTTDHVAPWKSVFKLVHLFDTDVDFVLTSGGHNAGIVSEPGHPHRSYRKLFYKHGGPHPDADDWEKQAKVEEGSWWPQWSNWLKRQSSGTVPARAVGNPKRGYPPMCNAPGTYVKMK</sequence>
<dbReference type="GO" id="GO:0042619">
    <property type="term" value="P:poly-hydroxybutyrate biosynthetic process"/>
    <property type="evidence" value="ECO:0007669"/>
    <property type="project" value="InterPro"/>
</dbReference>
<dbReference type="InterPro" id="IPR010941">
    <property type="entry name" value="PhaC_N"/>
</dbReference>
<proteinExistence type="predicted"/>